<name>A0A811V8Y0_CERCA</name>
<evidence type="ECO:0000313" key="2">
    <source>
        <dbReference type="EMBL" id="CAD7012648.1"/>
    </source>
</evidence>
<dbReference type="EMBL" id="CAJHJT010000056">
    <property type="protein sequence ID" value="CAD7012648.1"/>
    <property type="molecule type" value="Genomic_DNA"/>
</dbReference>
<protein>
    <submittedName>
        <fullName evidence="2">(Mediterranean fruit fly) hypothetical protein</fullName>
    </submittedName>
</protein>
<accession>A0A811V8Y0</accession>
<gene>
    <name evidence="2" type="ORF">CCAP1982_LOCUS20749</name>
</gene>
<feature type="transmembrane region" description="Helical" evidence="1">
    <location>
        <begin position="20"/>
        <end position="37"/>
    </location>
</feature>
<keyword evidence="1" id="KW-1133">Transmembrane helix</keyword>
<reference evidence="2" key="1">
    <citation type="submission" date="2020-11" db="EMBL/GenBank/DDBJ databases">
        <authorList>
            <person name="Whitehead M."/>
        </authorList>
    </citation>
    <scope>NUCLEOTIDE SEQUENCE</scope>
    <source>
        <strain evidence="2">EGII</strain>
    </source>
</reference>
<proteinExistence type="predicted"/>
<organism evidence="2 3">
    <name type="scientific">Ceratitis capitata</name>
    <name type="common">Mediterranean fruit fly</name>
    <name type="synonym">Tephritis capitata</name>
    <dbReference type="NCBI Taxonomy" id="7213"/>
    <lineage>
        <taxon>Eukaryota</taxon>
        <taxon>Metazoa</taxon>
        <taxon>Ecdysozoa</taxon>
        <taxon>Arthropoda</taxon>
        <taxon>Hexapoda</taxon>
        <taxon>Insecta</taxon>
        <taxon>Pterygota</taxon>
        <taxon>Neoptera</taxon>
        <taxon>Endopterygota</taxon>
        <taxon>Diptera</taxon>
        <taxon>Brachycera</taxon>
        <taxon>Muscomorpha</taxon>
        <taxon>Tephritoidea</taxon>
        <taxon>Tephritidae</taxon>
        <taxon>Ceratitis</taxon>
        <taxon>Ceratitis</taxon>
    </lineage>
</organism>
<keyword evidence="1" id="KW-0472">Membrane</keyword>
<feature type="non-terminal residue" evidence="2">
    <location>
        <position position="60"/>
    </location>
</feature>
<evidence type="ECO:0000256" key="1">
    <source>
        <dbReference type="SAM" id="Phobius"/>
    </source>
</evidence>
<sequence>MLHDPLERYGKVDSFSSAMILQLGLFMITLMAFKIILRSSDVAISGNRNSAPGGKPRSAL</sequence>
<dbReference type="Proteomes" id="UP000606786">
    <property type="component" value="Unassembled WGS sequence"/>
</dbReference>
<dbReference type="AlphaFoldDB" id="A0A811V8Y0"/>
<keyword evidence="1" id="KW-0812">Transmembrane</keyword>
<comment type="caution">
    <text evidence="2">The sequence shown here is derived from an EMBL/GenBank/DDBJ whole genome shotgun (WGS) entry which is preliminary data.</text>
</comment>
<keyword evidence="3" id="KW-1185">Reference proteome</keyword>
<evidence type="ECO:0000313" key="3">
    <source>
        <dbReference type="Proteomes" id="UP000606786"/>
    </source>
</evidence>